<reference evidence="2 3" key="1">
    <citation type="journal article" date="2017" name="BMC Genomics">
        <title>Genome sequencing of 39 Akkermansia muciniphila isolates reveals its population structure, genomic and functional diverisity, and global distribution in mammalian gut microbiotas.</title>
        <authorList>
            <person name="Guo X."/>
            <person name="Li S."/>
            <person name="Zhang J."/>
            <person name="Wu F."/>
            <person name="Li X."/>
            <person name="Wu D."/>
            <person name="Zhang M."/>
            <person name="Ou Z."/>
            <person name="Jie Z."/>
            <person name="Yan Q."/>
            <person name="Li P."/>
            <person name="Yi J."/>
            <person name="Peng Y."/>
        </authorList>
    </citation>
    <scope>NUCLEOTIDE SEQUENCE [LARGE SCALE GENOMIC DNA]</scope>
    <source>
        <strain evidence="2 3">GP43</strain>
    </source>
</reference>
<evidence type="ECO:0000256" key="1">
    <source>
        <dbReference type="SAM" id="MobiDB-lite"/>
    </source>
</evidence>
<feature type="region of interest" description="Disordered" evidence="1">
    <location>
        <begin position="42"/>
        <end position="74"/>
    </location>
</feature>
<organism evidence="2 3">
    <name type="scientific">Akkermansia muciniphila</name>
    <dbReference type="NCBI Taxonomy" id="239935"/>
    <lineage>
        <taxon>Bacteria</taxon>
        <taxon>Pseudomonadati</taxon>
        <taxon>Verrucomicrobiota</taxon>
        <taxon>Verrucomicrobiia</taxon>
        <taxon>Verrucomicrobiales</taxon>
        <taxon>Akkermansiaceae</taxon>
        <taxon>Akkermansia</taxon>
    </lineage>
</organism>
<proteinExistence type="predicted"/>
<dbReference type="EMBL" id="PJKN01000007">
    <property type="protein sequence ID" value="PNC53888.1"/>
    <property type="molecule type" value="Genomic_DNA"/>
</dbReference>
<accession>A0AAP8NJV7</accession>
<dbReference type="AlphaFoldDB" id="A0AAP8NJV7"/>
<gene>
    <name evidence="2" type="ORF">CXU09_11405</name>
</gene>
<protein>
    <submittedName>
        <fullName evidence="2">Uncharacterized protein</fullName>
    </submittedName>
</protein>
<sequence length="74" mass="8114">MSIRNWNDPVAVSAIIITKEAALSAKARLLIACKGREYEIKPSPAARHQSGKFRRAEGNHGRFRHGSTGRTASL</sequence>
<comment type="caution">
    <text evidence="2">The sequence shown here is derived from an EMBL/GenBank/DDBJ whole genome shotgun (WGS) entry which is preliminary data.</text>
</comment>
<dbReference type="Proteomes" id="UP000235914">
    <property type="component" value="Unassembled WGS sequence"/>
</dbReference>
<name>A0AAP8NJV7_9BACT</name>
<evidence type="ECO:0000313" key="2">
    <source>
        <dbReference type="EMBL" id="PNC53888.1"/>
    </source>
</evidence>
<evidence type="ECO:0000313" key="3">
    <source>
        <dbReference type="Proteomes" id="UP000235914"/>
    </source>
</evidence>